<dbReference type="PANTHER" id="PTHR47313">
    <property type="entry name" value="RIBOSOMAL RNA LARGE SUBUNIT METHYLTRANSFERASE K/L"/>
    <property type="match status" value="1"/>
</dbReference>
<evidence type="ECO:0000259" key="4">
    <source>
        <dbReference type="PROSITE" id="PS51165"/>
    </source>
</evidence>
<dbReference type="SUPFAM" id="SSF53335">
    <property type="entry name" value="S-adenosyl-L-methionine-dependent methyltransferases"/>
    <property type="match status" value="1"/>
</dbReference>
<comment type="caution">
    <text evidence="5">The sequence shown here is derived from an EMBL/GenBank/DDBJ whole genome shotgun (WGS) entry which is preliminary data.</text>
</comment>
<dbReference type="EMBL" id="SRPE01000007">
    <property type="protein sequence ID" value="TGN26380.1"/>
    <property type="molecule type" value="Genomic_DNA"/>
</dbReference>
<keyword evidence="6" id="KW-1185">Reference proteome</keyword>
<keyword evidence="1 5" id="KW-0489">Methyltransferase</keyword>
<keyword evidence="2 5" id="KW-0808">Transferase</keyword>
<dbReference type="InterPro" id="IPR004114">
    <property type="entry name" value="THUMP_dom"/>
</dbReference>
<dbReference type="Pfam" id="PF22020">
    <property type="entry name" value="RlmL_1st"/>
    <property type="match status" value="1"/>
</dbReference>
<sequence length="385" mass="44726">MSLENFRMIAKTFFGFEEILAQELKALGAADVKIQNRMVEFNGDLGFMYKANYSLRTALRIQKPILSFSAKNDHQLYEKFKKFHWENYLSVDQTFMIDPTVHSDYFTHSHYAALKVKDAIVDRFKEKNDRRPSIDKDFPDVRFNLHISHDKITLSLDSSGESLHKRGYREETGPAPINEVLAAGLLLQAGYDGKGNYLDPMCGSGTMLIEAAMIANNIPPQIHRKHFAFQNWPDYDETLFTQIRNTRLNRIKESEYKIVGYEISPMMVKIAQMNIKSADLEDFIEVRNQDFFTSKKELFPVLLVFNPPYDERIENNNQEFYKQIGDTLKSSYPNTLAWFITSDLQAKKYVGLRPSKKVKVFNGKLECDFLQYEMYEGSKKAKNQN</sequence>
<dbReference type="SMART" id="SM00981">
    <property type="entry name" value="THUMP"/>
    <property type="match status" value="1"/>
</dbReference>
<dbReference type="Pfam" id="PF01170">
    <property type="entry name" value="UPF0020"/>
    <property type="match status" value="1"/>
</dbReference>
<dbReference type="PROSITE" id="PS51165">
    <property type="entry name" value="THUMP"/>
    <property type="match status" value="1"/>
</dbReference>
<evidence type="ECO:0000256" key="3">
    <source>
        <dbReference type="PROSITE-ProRule" id="PRU00529"/>
    </source>
</evidence>
<dbReference type="PANTHER" id="PTHR47313:SF1">
    <property type="entry name" value="RIBOSOMAL RNA LARGE SUBUNIT METHYLTRANSFERASE K_L"/>
    <property type="match status" value="1"/>
</dbReference>
<dbReference type="Pfam" id="PF02926">
    <property type="entry name" value="THUMP"/>
    <property type="match status" value="1"/>
</dbReference>
<dbReference type="OrthoDB" id="9809404at2"/>
<dbReference type="Gene3D" id="3.30.2130.30">
    <property type="match status" value="1"/>
</dbReference>
<dbReference type="InterPro" id="IPR053943">
    <property type="entry name" value="RlmKL-like_Mtase_CS"/>
</dbReference>
<keyword evidence="3" id="KW-0694">RNA-binding</keyword>
<accession>A0A4Z1BKW1</accession>
<dbReference type="InterPro" id="IPR054170">
    <property type="entry name" value="RlmL_1st"/>
</dbReference>
<dbReference type="GO" id="GO:0070043">
    <property type="term" value="F:rRNA (guanine-N7-)-methyltransferase activity"/>
    <property type="evidence" value="ECO:0007669"/>
    <property type="project" value="TreeGrafter"/>
</dbReference>
<dbReference type="RefSeq" id="WP_135835884.1">
    <property type="nucleotide sequence ID" value="NZ_SRPE01000007.1"/>
</dbReference>
<name>A0A4Z1BKW1_9FLAO</name>
<dbReference type="Proteomes" id="UP000297998">
    <property type="component" value="Unassembled WGS sequence"/>
</dbReference>
<evidence type="ECO:0000313" key="6">
    <source>
        <dbReference type="Proteomes" id="UP000297998"/>
    </source>
</evidence>
<dbReference type="InterPro" id="IPR000241">
    <property type="entry name" value="RlmKL-like_Mtase"/>
</dbReference>
<dbReference type="CDD" id="cd11715">
    <property type="entry name" value="THUMP_AdoMetMT"/>
    <property type="match status" value="1"/>
</dbReference>
<dbReference type="GO" id="GO:0003723">
    <property type="term" value="F:RNA binding"/>
    <property type="evidence" value="ECO:0007669"/>
    <property type="project" value="UniProtKB-UniRule"/>
</dbReference>
<protein>
    <submittedName>
        <fullName evidence="5">Class I SAM-dependent RNA methyltransferase</fullName>
    </submittedName>
</protein>
<dbReference type="Gene3D" id="3.40.50.150">
    <property type="entry name" value="Vaccinia Virus protein VP39"/>
    <property type="match status" value="1"/>
</dbReference>
<proteinExistence type="predicted"/>
<dbReference type="GO" id="GO:0008990">
    <property type="term" value="F:rRNA (guanine-N2-)-methyltransferase activity"/>
    <property type="evidence" value="ECO:0007669"/>
    <property type="project" value="TreeGrafter"/>
</dbReference>
<feature type="domain" description="THUMP" evidence="4">
    <location>
        <begin position="47"/>
        <end position="158"/>
    </location>
</feature>
<dbReference type="AlphaFoldDB" id="A0A4Z1BKW1"/>
<organism evidence="5 6">
    <name type="scientific">Empedobacter tilapiae</name>
    <dbReference type="NCBI Taxonomy" id="2491114"/>
    <lineage>
        <taxon>Bacteria</taxon>
        <taxon>Pseudomonadati</taxon>
        <taxon>Bacteroidota</taxon>
        <taxon>Flavobacteriia</taxon>
        <taxon>Flavobacteriales</taxon>
        <taxon>Weeksellaceae</taxon>
        <taxon>Empedobacter</taxon>
    </lineage>
</organism>
<evidence type="ECO:0000256" key="2">
    <source>
        <dbReference type="ARBA" id="ARBA00022679"/>
    </source>
</evidence>
<evidence type="ECO:0000313" key="5">
    <source>
        <dbReference type="EMBL" id="TGN26380.1"/>
    </source>
</evidence>
<dbReference type="PROSITE" id="PS01261">
    <property type="entry name" value="UPF0020"/>
    <property type="match status" value="1"/>
</dbReference>
<dbReference type="InterPro" id="IPR029063">
    <property type="entry name" value="SAM-dependent_MTases_sf"/>
</dbReference>
<gene>
    <name evidence="5" type="ORF">E4J94_11155</name>
</gene>
<evidence type="ECO:0000256" key="1">
    <source>
        <dbReference type="ARBA" id="ARBA00022603"/>
    </source>
</evidence>
<reference evidence="5 6" key="1">
    <citation type="submission" date="2019-03" db="EMBL/GenBank/DDBJ databases">
        <title>Empedobacter tilapiae sp. nov., isolated from an intestine of Nile tilapia Oreochromis niloticus.</title>
        <authorList>
            <person name="Kim Y.-O."/>
            <person name="Yoon J.-H."/>
        </authorList>
    </citation>
    <scope>NUCLEOTIDE SEQUENCE [LARGE SCALE GENOMIC DNA]</scope>
    <source>
        <strain evidence="5 6">MRS2</strain>
    </source>
</reference>